<gene>
    <name evidence="1" type="ORF">DFR45_10141</name>
</gene>
<dbReference type="CDD" id="cd08916">
    <property type="entry name" value="TrHb3_P"/>
    <property type="match status" value="1"/>
</dbReference>
<dbReference type="GO" id="GO:0020037">
    <property type="term" value="F:heme binding"/>
    <property type="evidence" value="ECO:0007669"/>
    <property type="project" value="InterPro"/>
</dbReference>
<dbReference type="GO" id="GO:0019825">
    <property type="term" value="F:oxygen binding"/>
    <property type="evidence" value="ECO:0007669"/>
    <property type="project" value="InterPro"/>
</dbReference>
<accession>A0A369AQ75</accession>
<protein>
    <submittedName>
        <fullName evidence="1">Hemoglobin</fullName>
    </submittedName>
</protein>
<evidence type="ECO:0000313" key="1">
    <source>
        <dbReference type="EMBL" id="RCX11520.1"/>
    </source>
</evidence>
<name>A0A369AQ75_9BURK</name>
<dbReference type="InterPro" id="IPR012292">
    <property type="entry name" value="Globin/Proto"/>
</dbReference>
<reference evidence="1 2" key="1">
    <citation type="submission" date="2018-07" db="EMBL/GenBank/DDBJ databases">
        <title>Genomic Encyclopedia of Type Strains, Phase IV (KMG-IV): sequencing the most valuable type-strain genomes for metagenomic binning, comparative biology and taxonomic classification.</title>
        <authorList>
            <person name="Goeker M."/>
        </authorList>
    </citation>
    <scope>NUCLEOTIDE SEQUENCE [LARGE SCALE GENOMIC DNA]</scope>
    <source>
        <strain evidence="1 2">DSM 100911</strain>
    </source>
</reference>
<dbReference type="Proteomes" id="UP000252174">
    <property type="component" value="Unassembled WGS sequence"/>
</dbReference>
<dbReference type="EMBL" id="QPJU01000001">
    <property type="protein sequence ID" value="RCX11520.1"/>
    <property type="molecule type" value="Genomic_DNA"/>
</dbReference>
<comment type="caution">
    <text evidence="1">The sequence shown here is derived from an EMBL/GenBank/DDBJ whole genome shotgun (WGS) entry which is preliminary data.</text>
</comment>
<dbReference type="InterPro" id="IPR009050">
    <property type="entry name" value="Globin-like_sf"/>
</dbReference>
<sequence length="148" mass="16554">MSAIATPPTPPTQAADIRSLVHGFYAEARQDPLLGPVFEKVLKDRWDTHLARMVDFWSTVLLGSKSFRGDVFRKHMALPGLTPAHFAAWTRLWQQHTERRLPPALAEQAQRVAHGIACQLYTGYFNERPPFAPPPHSHGGDEAAHSIL</sequence>
<organism evidence="1 2">
    <name type="scientific">Extensimonas vulgaris</name>
    <dbReference type="NCBI Taxonomy" id="1031594"/>
    <lineage>
        <taxon>Bacteria</taxon>
        <taxon>Pseudomonadati</taxon>
        <taxon>Pseudomonadota</taxon>
        <taxon>Betaproteobacteria</taxon>
        <taxon>Burkholderiales</taxon>
        <taxon>Comamonadaceae</taxon>
        <taxon>Extensimonas</taxon>
    </lineage>
</organism>
<dbReference type="SUPFAM" id="SSF46458">
    <property type="entry name" value="Globin-like"/>
    <property type="match status" value="1"/>
</dbReference>
<proteinExistence type="predicted"/>
<dbReference type="Gene3D" id="1.10.490.10">
    <property type="entry name" value="Globins"/>
    <property type="match status" value="1"/>
</dbReference>
<dbReference type="AlphaFoldDB" id="A0A369AQ75"/>
<keyword evidence="2" id="KW-1185">Reference proteome</keyword>
<dbReference type="RefSeq" id="WP_241659327.1">
    <property type="nucleotide sequence ID" value="NZ_QPJU01000001.1"/>
</dbReference>
<evidence type="ECO:0000313" key="2">
    <source>
        <dbReference type="Proteomes" id="UP000252174"/>
    </source>
</evidence>